<comment type="caution">
    <text evidence="1">The sequence shown here is derived from an EMBL/GenBank/DDBJ whole genome shotgun (WGS) entry which is preliminary data.</text>
</comment>
<keyword evidence="2" id="KW-1185">Reference proteome</keyword>
<dbReference type="EMBL" id="CAWUHC010000034">
    <property type="protein sequence ID" value="CAK7221198.1"/>
    <property type="molecule type" value="Genomic_DNA"/>
</dbReference>
<gene>
    <name evidence="1" type="ORF">SBRCBS47491_004446</name>
</gene>
<protein>
    <submittedName>
        <fullName evidence="1">Uncharacterized protein</fullName>
    </submittedName>
</protein>
<name>A0ABP0BNN4_9PEZI</name>
<sequence length="60" mass="6639">MEEAMEAVQEHAYACGYRLKLQQKYPTHGPTTSITFCCAKVRPSQTKAAAHPSNGRQTLT</sequence>
<reference evidence="1 2" key="1">
    <citation type="submission" date="2024-01" db="EMBL/GenBank/DDBJ databases">
        <authorList>
            <person name="Allen C."/>
            <person name="Tagirdzhanova G."/>
        </authorList>
    </citation>
    <scope>NUCLEOTIDE SEQUENCE [LARGE SCALE GENOMIC DNA]</scope>
</reference>
<accession>A0ABP0BNN4</accession>
<proteinExistence type="predicted"/>
<dbReference type="Proteomes" id="UP001642406">
    <property type="component" value="Unassembled WGS sequence"/>
</dbReference>
<organism evidence="1 2">
    <name type="scientific">Sporothrix bragantina</name>
    <dbReference type="NCBI Taxonomy" id="671064"/>
    <lineage>
        <taxon>Eukaryota</taxon>
        <taxon>Fungi</taxon>
        <taxon>Dikarya</taxon>
        <taxon>Ascomycota</taxon>
        <taxon>Pezizomycotina</taxon>
        <taxon>Sordariomycetes</taxon>
        <taxon>Sordariomycetidae</taxon>
        <taxon>Ophiostomatales</taxon>
        <taxon>Ophiostomataceae</taxon>
        <taxon>Sporothrix</taxon>
    </lineage>
</organism>
<evidence type="ECO:0000313" key="1">
    <source>
        <dbReference type="EMBL" id="CAK7221198.1"/>
    </source>
</evidence>
<evidence type="ECO:0000313" key="2">
    <source>
        <dbReference type="Proteomes" id="UP001642406"/>
    </source>
</evidence>